<dbReference type="PANTHER" id="PTHR43649:SF12">
    <property type="entry name" value="DIACETYLCHITOBIOSE BINDING PROTEIN DASA"/>
    <property type="match status" value="1"/>
</dbReference>
<dbReference type="Gene3D" id="3.40.190.10">
    <property type="entry name" value="Periplasmic binding protein-like II"/>
    <property type="match status" value="2"/>
</dbReference>
<proteinExistence type="predicted"/>
<protein>
    <submittedName>
        <fullName evidence="1">Carbohydrate ABC transporter substrate-binding protein, CUT1 family</fullName>
    </submittedName>
</protein>
<organism evidence="1 2">
    <name type="scientific">Natrinema salifodinae</name>
    <dbReference type="NCBI Taxonomy" id="1202768"/>
    <lineage>
        <taxon>Archaea</taxon>
        <taxon>Methanobacteriati</taxon>
        <taxon>Methanobacteriota</taxon>
        <taxon>Stenosarchaea group</taxon>
        <taxon>Halobacteria</taxon>
        <taxon>Halobacteriales</taxon>
        <taxon>Natrialbaceae</taxon>
        <taxon>Natrinema</taxon>
    </lineage>
</organism>
<sequence>MVNNNTADNGMGRRTYLGGVAASAALGLAGCVGDGGSDSGELEVLHGWTGGDGADAVDALTTAFEEEHSDVESNFQPVGGDGNVELNTKILQRLTNSNPMSSFANWPGNNLERYRGGLMDLEEDVWEAEGYKESIQDRAIDYCTFNDKMPAVPLGSHRMNNLFYNTTAFEEAGVDAESLDSVSDFLDALDTIDRETDYTPFAHGMRAPFLGLQTWAQILTSQSGVDAYMDFIEGNGDRDAIIDALETLREIQENYINADASSIGYTTAAQKIIGDADEPSDAACIHGGNWLYGMFRGDDSFNYGEEWNWAPFPGTEGIYFYHIDAFVAPGSNPSREQTITWQKFVGTKTAQIEFNNLKGSVPLRTDIDPGELTDFLAMTYEDLTDSEAYPPTIAHGLAVEPEAMNDCKSAIGNHFMGPYDAEAAADGLLDAVSQ</sequence>
<evidence type="ECO:0000313" key="2">
    <source>
        <dbReference type="Proteomes" id="UP000183275"/>
    </source>
</evidence>
<reference evidence="2" key="1">
    <citation type="submission" date="2016-10" db="EMBL/GenBank/DDBJ databases">
        <authorList>
            <person name="Varghese N."/>
        </authorList>
    </citation>
    <scope>NUCLEOTIDE SEQUENCE [LARGE SCALE GENOMIC DNA]</scope>
    <source>
        <strain evidence="2">CGMCC 1.12284</strain>
    </source>
</reference>
<dbReference type="EMBL" id="FOIS01000001">
    <property type="protein sequence ID" value="SEV85098.1"/>
    <property type="molecule type" value="Genomic_DNA"/>
</dbReference>
<evidence type="ECO:0000313" key="1">
    <source>
        <dbReference type="EMBL" id="SEV85098.1"/>
    </source>
</evidence>
<dbReference type="STRING" id="1202768.SAMN05216285_0683"/>
<dbReference type="SUPFAM" id="SSF53850">
    <property type="entry name" value="Periplasmic binding protein-like II"/>
    <property type="match status" value="1"/>
</dbReference>
<dbReference type="PANTHER" id="PTHR43649">
    <property type="entry name" value="ARABINOSE-BINDING PROTEIN-RELATED"/>
    <property type="match status" value="1"/>
</dbReference>
<dbReference type="AlphaFoldDB" id="A0A1I0MAG2"/>
<dbReference type="InterPro" id="IPR006059">
    <property type="entry name" value="SBP"/>
</dbReference>
<gene>
    <name evidence="1" type="ORF">SAMN05216285_0683</name>
</gene>
<name>A0A1I0MAG2_9EURY</name>
<dbReference type="InterPro" id="IPR050490">
    <property type="entry name" value="Bact_solute-bd_prot1"/>
</dbReference>
<dbReference type="Pfam" id="PF13416">
    <property type="entry name" value="SBP_bac_8"/>
    <property type="match status" value="1"/>
</dbReference>
<dbReference type="Proteomes" id="UP000183275">
    <property type="component" value="Unassembled WGS sequence"/>
</dbReference>
<accession>A0A1I0MAG2</accession>
<dbReference type="eggNOG" id="arCOG00150">
    <property type="taxonomic scope" value="Archaea"/>
</dbReference>
<keyword evidence="2" id="KW-1185">Reference proteome</keyword>